<reference evidence="1 2" key="1">
    <citation type="journal article" date="2012" name="J. Bacteriol.">
        <title>De Novo Genome Project of Cupriavidus basilensis OR16.</title>
        <authorList>
            <person name="Cserhati M."/>
            <person name="Kriszt B."/>
            <person name="Szoboszlay S."/>
            <person name="Toth A."/>
            <person name="Szabo I."/>
            <person name="Tancsics A."/>
            <person name="Nagy I."/>
            <person name="Horvath B."/>
            <person name="Nagy I."/>
            <person name="Kukolya J."/>
        </authorList>
    </citation>
    <scope>NUCLEOTIDE SEQUENCE [LARGE SCALE GENOMIC DNA]</scope>
    <source>
        <strain evidence="1 2">OR16</strain>
    </source>
</reference>
<accession>H1S1Z6</accession>
<sequence>MPICFRCASTLLGGIELMHMLAKGQMQRTEEHCVSGAAILLAARLTNTVFANFRRLLLLTATQPQRRRAHWRLARIIPWQI</sequence>
<gene>
    <name evidence="1" type="ORF">OR16_08492</name>
</gene>
<evidence type="ECO:0000313" key="1">
    <source>
        <dbReference type="EMBL" id="EHP43490.1"/>
    </source>
</evidence>
<proteinExistence type="predicted"/>
<name>H1S1Z6_9BURK</name>
<protein>
    <submittedName>
        <fullName evidence="1">Uncharacterized protein</fullName>
    </submittedName>
</protein>
<evidence type="ECO:0000313" key="2">
    <source>
        <dbReference type="Proteomes" id="UP000005808"/>
    </source>
</evidence>
<comment type="caution">
    <text evidence="1">The sequence shown here is derived from an EMBL/GenBank/DDBJ whole genome shotgun (WGS) entry which is preliminary data.</text>
</comment>
<dbReference type="AlphaFoldDB" id="H1S1Z6"/>
<organism evidence="1 2">
    <name type="scientific">Cupriavidus basilensis OR16</name>
    <dbReference type="NCBI Taxonomy" id="1127483"/>
    <lineage>
        <taxon>Bacteria</taxon>
        <taxon>Pseudomonadati</taxon>
        <taxon>Pseudomonadota</taxon>
        <taxon>Betaproteobacteria</taxon>
        <taxon>Burkholderiales</taxon>
        <taxon>Burkholderiaceae</taxon>
        <taxon>Cupriavidus</taxon>
    </lineage>
</organism>
<dbReference type="Proteomes" id="UP000005808">
    <property type="component" value="Unassembled WGS sequence"/>
</dbReference>
<dbReference type="EMBL" id="AHJE01000018">
    <property type="protein sequence ID" value="EHP43490.1"/>
    <property type="molecule type" value="Genomic_DNA"/>
</dbReference>